<organism evidence="12 13">
    <name type="scientific">Stachybotrys chartarum (strain CBS 109288 / IBT 7711)</name>
    <name type="common">Toxic black mold</name>
    <name type="synonym">Stilbospora chartarum</name>
    <dbReference type="NCBI Taxonomy" id="1280523"/>
    <lineage>
        <taxon>Eukaryota</taxon>
        <taxon>Fungi</taxon>
        <taxon>Dikarya</taxon>
        <taxon>Ascomycota</taxon>
        <taxon>Pezizomycotina</taxon>
        <taxon>Sordariomycetes</taxon>
        <taxon>Hypocreomycetidae</taxon>
        <taxon>Hypocreales</taxon>
        <taxon>Stachybotryaceae</taxon>
        <taxon>Stachybotrys</taxon>
    </lineage>
</organism>
<keyword evidence="9 10" id="KW-0342">GTP-binding</keyword>
<comment type="catalytic activity">
    <reaction evidence="10">
        <text>IMP + L-aspartate + GTP = N(6)-(1,2-dicarboxyethyl)-AMP + GDP + phosphate + 2 H(+)</text>
        <dbReference type="Rhea" id="RHEA:15753"/>
        <dbReference type="ChEBI" id="CHEBI:15378"/>
        <dbReference type="ChEBI" id="CHEBI:29991"/>
        <dbReference type="ChEBI" id="CHEBI:37565"/>
        <dbReference type="ChEBI" id="CHEBI:43474"/>
        <dbReference type="ChEBI" id="CHEBI:57567"/>
        <dbReference type="ChEBI" id="CHEBI:58053"/>
        <dbReference type="ChEBI" id="CHEBI:58189"/>
        <dbReference type="EC" id="6.3.4.4"/>
    </reaction>
</comment>
<gene>
    <name evidence="12" type="ORF">S7711_08025</name>
</gene>
<dbReference type="GO" id="GO:0005737">
    <property type="term" value="C:cytoplasm"/>
    <property type="evidence" value="ECO:0007669"/>
    <property type="project" value="UniProtKB-SubCell"/>
</dbReference>
<comment type="function">
    <text evidence="10">Plays an important role in the de novo pathway and in the salvage pathway of purine nucleotide biosynthesis. Catalyzes the first commited step in the biosynthesis of AMP from IMP.</text>
</comment>
<accession>A0A084ATC8</accession>
<dbReference type="Gene3D" id="1.10.300.10">
    <property type="entry name" value="Adenylosuccinate Synthetase, subunit A, domain 2"/>
    <property type="match status" value="1"/>
</dbReference>
<dbReference type="FunFam" id="3.90.170.10:FF:000001">
    <property type="entry name" value="Adenylosuccinate synthetase"/>
    <property type="match status" value="1"/>
</dbReference>
<feature type="active site" evidence="11">
    <location>
        <position position="151"/>
    </location>
</feature>
<evidence type="ECO:0000256" key="6">
    <source>
        <dbReference type="ARBA" id="ARBA00022741"/>
    </source>
</evidence>
<comment type="subcellular location">
    <subcellularLocation>
        <location evidence="10">Cytoplasm</location>
    </subcellularLocation>
</comment>
<dbReference type="Gene3D" id="3.90.170.10">
    <property type="entry name" value="Adenylosuccinate Synthetase, subunit A, domain 3"/>
    <property type="match status" value="1"/>
</dbReference>
<comment type="similarity">
    <text evidence="10">Belongs to the adenylosuccinate synthetase family.</text>
</comment>
<feature type="binding site" evidence="10">
    <location>
        <position position="232"/>
    </location>
    <ligand>
        <name>IMP</name>
        <dbReference type="ChEBI" id="CHEBI:58053"/>
    </ligand>
</feature>
<feature type="binding site" evidence="10">
    <location>
        <begin position="334"/>
        <end position="340"/>
    </location>
    <ligand>
        <name>substrate</name>
    </ligand>
</feature>
<feature type="binding site" evidence="10">
    <location>
        <begin position="448"/>
        <end position="450"/>
    </location>
    <ligand>
        <name>GTP</name>
        <dbReference type="ChEBI" id="CHEBI:37565"/>
    </ligand>
</feature>
<dbReference type="GO" id="GO:0005525">
    <property type="term" value="F:GTP binding"/>
    <property type="evidence" value="ECO:0007669"/>
    <property type="project" value="UniProtKB-UniRule"/>
</dbReference>
<keyword evidence="4 10" id="KW-0436">Ligase</keyword>
<keyword evidence="6 10" id="KW-0547">Nucleotide-binding</keyword>
<evidence type="ECO:0000256" key="9">
    <source>
        <dbReference type="ARBA" id="ARBA00023134"/>
    </source>
</evidence>
<dbReference type="InterPro" id="IPR027417">
    <property type="entry name" value="P-loop_NTPase"/>
</dbReference>
<comment type="pathway">
    <text evidence="10">Purine metabolism; AMP biosynthesis via de novo pathway; AMP from IMP: step 1/2.</text>
</comment>
<sequence length="460" mass="51350">MTITVILGAQWVLTDMLQKGKLTDILAPGAHLCARAAGGHNAGHSIVANGVSYSFHLLPSGLINPKCMNFIGSGVVFYVNTDRASSPSFFRELQDLEEKGLPNVRERILVSDRCHIVLDLHVLVDGLEENELGKRQIGSTRRGIGPTYSCKHARSGIRLSEIFNAELFEFKLRALERGYRKRYGELLEYDVQEELDRFKSYRTELKKYAVDQVSFMRSAQKDNLNILVEGANACAGFIPRKEKGYETLWARLRNPPEVQALMLDIDMGSFPFVTSSSTSIAGIIGGLSLNPRSISESIGVVKAYTTRVGAGAFKTEDTAEIGAKLQDIGREWGTSTGRKRRCGWLDLVVLKYSCSINYYDSLNLTKLDVLDTFDTIKVAVAYLSEGAELDSYPADLDVLDRAEVVYKEFPGWQESTTNCKTYSELPQKARDYIEYIENFVGIKVKWIGTGPDREAMIMRA</sequence>
<comment type="function">
    <text evidence="1">Plays an important role in the de novo pathway and in the salvage pathway of purine nucleotide biosynthesis. Catalyzes the first committed step in the biosynthesis of AMP from IMP.</text>
</comment>
<feature type="binding site" evidence="10">
    <location>
        <position position="340"/>
    </location>
    <ligand>
        <name>GTP</name>
        <dbReference type="ChEBI" id="CHEBI:37565"/>
    </ligand>
</feature>
<feature type="binding site" evidence="10">
    <location>
        <position position="274"/>
    </location>
    <ligand>
        <name>IMP</name>
        <dbReference type="ChEBI" id="CHEBI:58053"/>
    </ligand>
</feature>
<dbReference type="InterPro" id="IPR042109">
    <property type="entry name" value="Adenylosuccinate_synth_dom1"/>
</dbReference>
<dbReference type="CDD" id="cd03108">
    <property type="entry name" value="AdSS"/>
    <property type="match status" value="1"/>
</dbReference>
<keyword evidence="7 10" id="KW-0658">Purine biosynthesis</keyword>
<evidence type="ECO:0000256" key="7">
    <source>
        <dbReference type="ARBA" id="ARBA00022755"/>
    </source>
</evidence>
<evidence type="ECO:0000256" key="3">
    <source>
        <dbReference type="ARBA" id="ARBA00022490"/>
    </source>
</evidence>
<proteinExistence type="inferred from homology"/>
<evidence type="ECO:0000256" key="1">
    <source>
        <dbReference type="ARBA" id="ARBA00003779"/>
    </source>
</evidence>
<dbReference type="InterPro" id="IPR042110">
    <property type="entry name" value="Adenylosuccinate_synth_dom2"/>
</dbReference>
<keyword evidence="13" id="KW-1185">Reference proteome</keyword>
<dbReference type="Proteomes" id="UP000028045">
    <property type="component" value="Unassembled WGS sequence"/>
</dbReference>
<evidence type="ECO:0000256" key="2">
    <source>
        <dbReference type="ARBA" id="ARBA00011738"/>
    </source>
</evidence>
<evidence type="ECO:0000256" key="8">
    <source>
        <dbReference type="ARBA" id="ARBA00022842"/>
    </source>
</evidence>
<keyword evidence="3 10" id="KW-0963">Cytoplasm</keyword>
<dbReference type="AlphaFoldDB" id="A0A084ATC8"/>
<keyword evidence="5 10" id="KW-0479">Metal-binding</keyword>
<comment type="caution">
    <text evidence="10">Lacks conserved residue(s) required for the propagation of feature annotation.</text>
</comment>
<name>A0A084ATC8_STACB</name>
<dbReference type="InterPro" id="IPR001114">
    <property type="entry name" value="Adenylosuccinate_synthetase"/>
</dbReference>
<dbReference type="FunFam" id="1.10.300.10:FF:000001">
    <property type="entry name" value="Adenylosuccinate synthetase"/>
    <property type="match status" value="1"/>
</dbReference>
<dbReference type="HAMAP" id="MF_00011">
    <property type="entry name" value="Adenylosucc_synth"/>
    <property type="match status" value="1"/>
</dbReference>
<dbReference type="PANTHER" id="PTHR11846:SF0">
    <property type="entry name" value="ADENYLOSUCCINATE SYNTHETASE"/>
    <property type="match status" value="1"/>
</dbReference>
<dbReference type="PROSITE" id="PS00513">
    <property type="entry name" value="ADENYLOSUCCIN_SYN_2"/>
    <property type="match status" value="1"/>
</dbReference>
<dbReference type="Pfam" id="PF00709">
    <property type="entry name" value="Adenylsucc_synt"/>
    <property type="match status" value="2"/>
</dbReference>
<dbReference type="UniPathway" id="UPA00075">
    <property type="reaction ID" value="UER00335"/>
</dbReference>
<protein>
    <recommendedName>
        <fullName evidence="10">Adenylosuccinate synthetase</fullName>
        <shortName evidence="10">AMPSase</shortName>
        <shortName evidence="10">AdSS</shortName>
        <ecNumber evidence="10">6.3.4.4</ecNumber>
    </recommendedName>
    <alternativeName>
        <fullName evidence="10">IMP--aspartate ligase</fullName>
    </alternativeName>
</protein>
<feature type="binding site" evidence="10">
    <location>
        <begin position="366"/>
        <end position="368"/>
    </location>
    <ligand>
        <name>GTP</name>
        <dbReference type="ChEBI" id="CHEBI:37565"/>
    </ligand>
</feature>
<dbReference type="GO" id="GO:0000287">
    <property type="term" value="F:magnesium ion binding"/>
    <property type="evidence" value="ECO:0007669"/>
    <property type="project" value="UniProtKB-UniRule"/>
</dbReference>
<dbReference type="GO" id="GO:0044208">
    <property type="term" value="P:'de novo' AMP biosynthetic process"/>
    <property type="evidence" value="ECO:0007669"/>
    <property type="project" value="UniProtKB-UniRule"/>
</dbReference>
<dbReference type="OrthoDB" id="10265645at2759"/>
<reference evidence="12 13" key="1">
    <citation type="journal article" date="2014" name="BMC Genomics">
        <title>Comparative genome sequencing reveals chemotype-specific gene clusters in the toxigenic black mold Stachybotrys.</title>
        <authorList>
            <person name="Semeiks J."/>
            <person name="Borek D."/>
            <person name="Otwinowski Z."/>
            <person name="Grishin N.V."/>
        </authorList>
    </citation>
    <scope>NUCLEOTIDE SEQUENCE [LARGE SCALE GENOMIC DNA]</scope>
    <source>
        <strain evidence="13">CBS 109288 / IBT 7711</strain>
    </source>
</reference>
<feature type="active site" description="Proton donor" evidence="10">
    <location>
        <position position="44"/>
    </location>
</feature>
<evidence type="ECO:0000256" key="10">
    <source>
        <dbReference type="HAMAP-Rule" id="MF_03125"/>
    </source>
</evidence>
<dbReference type="EC" id="6.3.4.4" evidence="10"/>
<dbReference type="SMART" id="SM00788">
    <property type="entry name" value="Adenylsucc_synt"/>
    <property type="match status" value="1"/>
</dbReference>
<keyword evidence="8 10" id="KW-0460">Magnesium</keyword>
<dbReference type="Gene3D" id="3.40.440.10">
    <property type="entry name" value="Adenylosuccinate Synthetase, subunit A, domain 1"/>
    <property type="match status" value="2"/>
</dbReference>
<evidence type="ECO:0000256" key="4">
    <source>
        <dbReference type="ARBA" id="ARBA00022598"/>
    </source>
</evidence>
<feature type="binding site" evidence="10">
    <location>
        <position position="43"/>
    </location>
    <ligand>
        <name>Mg(2+)</name>
        <dbReference type="ChEBI" id="CHEBI:18420"/>
    </ligand>
</feature>
<feature type="binding site" evidence="10">
    <location>
        <position position="154"/>
    </location>
    <ligand>
        <name>IMP</name>
        <dbReference type="ChEBI" id="CHEBI:58053"/>
        <note>ligand shared between dimeric partners</note>
    </ligand>
</feature>
<comment type="cofactor">
    <cofactor evidence="10">
        <name>Mg(2+)</name>
        <dbReference type="ChEBI" id="CHEBI:18420"/>
    </cofactor>
    <text evidence="10">Binds 1 Mg(2+) ion per subunit.</text>
</comment>
<evidence type="ECO:0000313" key="13">
    <source>
        <dbReference type="Proteomes" id="UP000028045"/>
    </source>
</evidence>
<dbReference type="GO" id="GO:0046040">
    <property type="term" value="P:IMP metabolic process"/>
    <property type="evidence" value="ECO:0007669"/>
    <property type="project" value="TreeGrafter"/>
</dbReference>
<dbReference type="GO" id="GO:0004019">
    <property type="term" value="F:adenylosuccinate synthase activity"/>
    <property type="evidence" value="ECO:0007669"/>
    <property type="project" value="UniProtKB-UniRule"/>
</dbReference>
<evidence type="ECO:0000313" key="12">
    <source>
        <dbReference type="EMBL" id="KEY68557.1"/>
    </source>
</evidence>
<feature type="binding site" evidence="10">
    <location>
        <position position="338"/>
    </location>
    <ligand>
        <name>IMP</name>
        <dbReference type="ChEBI" id="CHEBI:58053"/>
    </ligand>
</feature>
<dbReference type="InterPro" id="IPR033128">
    <property type="entry name" value="Adenylosuccin_syn_Lys_AS"/>
</dbReference>
<evidence type="ECO:0000256" key="11">
    <source>
        <dbReference type="PROSITE-ProRule" id="PRU10134"/>
    </source>
</evidence>
<dbReference type="HOGENOM" id="CLU_029848_3_2_1"/>
<feature type="binding site" evidence="10">
    <location>
        <position position="140"/>
    </location>
    <ligand>
        <name>IMP</name>
        <dbReference type="ChEBI" id="CHEBI:58053"/>
    </ligand>
</feature>
<feature type="binding site" evidence="10">
    <location>
        <begin position="43"/>
        <end position="45"/>
    </location>
    <ligand>
        <name>GTP</name>
        <dbReference type="ChEBI" id="CHEBI:37565"/>
    </ligand>
</feature>
<dbReference type="SUPFAM" id="SSF52540">
    <property type="entry name" value="P-loop containing nucleoside triphosphate hydrolases"/>
    <property type="match status" value="1"/>
</dbReference>
<comment type="subunit">
    <text evidence="2 10">Homodimer.</text>
</comment>
<feature type="binding site" evidence="10">
    <location>
        <begin position="41"/>
        <end position="44"/>
    </location>
    <ligand>
        <name>IMP</name>
        <dbReference type="ChEBI" id="CHEBI:58053"/>
    </ligand>
</feature>
<evidence type="ECO:0000256" key="5">
    <source>
        <dbReference type="ARBA" id="ARBA00022723"/>
    </source>
</evidence>
<dbReference type="EMBL" id="KL648571">
    <property type="protein sequence ID" value="KEY68557.1"/>
    <property type="molecule type" value="Genomic_DNA"/>
</dbReference>
<dbReference type="InterPro" id="IPR042111">
    <property type="entry name" value="Adenylosuccinate_synth_dom3"/>
</dbReference>
<dbReference type="PANTHER" id="PTHR11846">
    <property type="entry name" value="ADENYLOSUCCINATE SYNTHETASE"/>
    <property type="match status" value="1"/>
</dbReference>